<dbReference type="InterPro" id="IPR029052">
    <property type="entry name" value="Metallo-depent_PP-like"/>
</dbReference>
<dbReference type="PANTHER" id="PTHR42850">
    <property type="entry name" value="METALLOPHOSPHOESTERASE"/>
    <property type="match status" value="1"/>
</dbReference>
<evidence type="ECO:0000313" key="3">
    <source>
        <dbReference type="Proteomes" id="UP001217838"/>
    </source>
</evidence>
<organism evidence="2 3">
    <name type="scientific">Nannocystis radixulma</name>
    <dbReference type="NCBI Taxonomy" id="2995305"/>
    <lineage>
        <taxon>Bacteria</taxon>
        <taxon>Pseudomonadati</taxon>
        <taxon>Myxococcota</taxon>
        <taxon>Polyangia</taxon>
        <taxon>Nannocystales</taxon>
        <taxon>Nannocystaceae</taxon>
        <taxon>Nannocystis</taxon>
    </lineage>
</organism>
<dbReference type="Proteomes" id="UP001217838">
    <property type="component" value="Unassembled WGS sequence"/>
</dbReference>
<sequence>MKSTLIIGDIHGCHSELLDLLDRAGIGDDDLVVSVGDLVDRGPEPGAVVELFRARPNSLALCGNHERKHVRGVLSYSQQVTRLQLGERYDDHVQWMATLPYHWERDDVRVVHWGLYPGVPLDEVPEDVRAGTTSGDARLRERYGERPWYEFYEDDKPVVFGHSVVGAEPLVLRDRIFGLDTGVCHGMRLTGLLLPQFRIVSVPARADHWERVRAEWQAPVLRTLPWATMTFEQIEKKIRSLRDPELDGAVLDRVHAWVGTLRGALPRLRERLDGEVARIAETAGEEFGRVAAAHPAGSWLIRRRAGKLSPEHLGCSSPQQLLTLAAALGETLPADPV</sequence>
<dbReference type="EMBL" id="JAQNDN010000011">
    <property type="protein sequence ID" value="MDC0670365.1"/>
    <property type="molecule type" value="Genomic_DNA"/>
</dbReference>
<dbReference type="SUPFAM" id="SSF56300">
    <property type="entry name" value="Metallo-dependent phosphatases"/>
    <property type="match status" value="1"/>
</dbReference>
<dbReference type="InterPro" id="IPR004843">
    <property type="entry name" value="Calcineurin-like_PHP"/>
</dbReference>
<gene>
    <name evidence="2" type="ORF">POL58_21600</name>
</gene>
<dbReference type="Gene3D" id="3.60.21.10">
    <property type="match status" value="1"/>
</dbReference>
<accession>A0ABT5B8B7</accession>
<feature type="domain" description="Calcineurin-like phosphoesterase" evidence="1">
    <location>
        <begin position="4"/>
        <end position="166"/>
    </location>
</feature>
<protein>
    <submittedName>
        <fullName evidence="2">Metallophosphoesterase</fullName>
    </submittedName>
</protein>
<dbReference type="RefSeq" id="WP_272000190.1">
    <property type="nucleotide sequence ID" value="NZ_JAQNDN010000011.1"/>
</dbReference>
<name>A0ABT5B8B7_9BACT</name>
<comment type="caution">
    <text evidence="2">The sequence shown here is derived from an EMBL/GenBank/DDBJ whole genome shotgun (WGS) entry which is preliminary data.</text>
</comment>
<keyword evidence="3" id="KW-1185">Reference proteome</keyword>
<proteinExistence type="predicted"/>
<dbReference type="InterPro" id="IPR050126">
    <property type="entry name" value="Ap4A_hydrolase"/>
</dbReference>
<dbReference type="PANTHER" id="PTHR42850:SF4">
    <property type="entry name" value="ZINC-DEPENDENT ENDOPOLYPHOSPHATASE"/>
    <property type="match status" value="1"/>
</dbReference>
<evidence type="ECO:0000313" key="2">
    <source>
        <dbReference type="EMBL" id="MDC0670365.1"/>
    </source>
</evidence>
<reference evidence="2 3" key="1">
    <citation type="submission" date="2022-11" db="EMBL/GenBank/DDBJ databases">
        <title>Minimal conservation of predation-associated metabolite biosynthetic gene clusters underscores biosynthetic potential of Myxococcota including descriptions for ten novel species: Archangium lansinium sp. nov., Myxococcus landrumus sp. nov., Nannocystis bai.</title>
        <authorList>
            <person name="Ahearne A."/>
            <person name="Stevens C."/>
            <person name="Dowd S."/>
        </authorList>
    </citation>
    <scope>NUCLEOTIDE SEQUENCE [LARGE SCALE GENOMIC DNA]</scope>
    <source>
        <strain evidence="2 3">NCELM</strain>
    </source>
</reference>
<dbReference type="Pfam" id="PF00149">
    <property type="entry name" value="Metallophos"/>
    <property type="match status" value="1"/>
</dbReference>
<evidence type="ECO:0000259" key="1">
    <source>
        <dbReference type="Pfam" id="PF00149"/>
    </source>
</evidence>